<sequence length="118" mass="13899">MLCSQSSYRNVNKFQVVFFQSLLVLNEMKLHCLFNRFFAHKALIGMLTNSSSLSSLAILFRLKLHFRHHLRTTTAKGAKNNKTTGNWARGRETRFRHKEHLGDFLYLVRINLGLWEFQ</sequence>
<dbReference type="AlphaFoldDB" id="A0AAN9XNX3"/>
<keyword evidence="2" id="KW-1185">Reference proteome</keyword>
<comment type="caution">
    <text evidence="1">The sequence shown here is derived from an EMBL/GenBank/DDBJ whole genome shotgun (WGS) entry which is preliminary data.</text>
</comment>
<name>A0AAN9XNX3_PSOTE</name>
<gene>
    <name evidence="1" type="ORF">VNO78_11643</name>
</gene>
<reference evidence="1 2" key="1">
    <citation type="submission" date="2024-01" db="EMBL/GenBank/DDBJ databases">
        <title>The genomes of 5 underutilized Papilionoideae crops provide insights into root nodulation and disease resistanc.</title>
        <authorList>
            <person name="Jiang F."/>
        </authorList>
    </citation>
    <scope>NUCLEOTIDE SEQUENCE [LARGE SCALE GENOMIC DNA]</scope>
    <source>
        <strain evidence="1">DUOXIRENSHENG_FW03</strain>
        <tissue evidence="1">Leaves</tissue>
    </source>
</reference>
<dbReference type="Proteomes" id="UP001386955">
    <property type="component" value="Unassembled WGS sequence"/>
</dbReference>
<evidence type="ECO:0000313" key="1">
    <source>
        <dbReference type="EMBL" id="KAK7400435.1"/>
    </source>
</evidence>
<organism evidence="1 2">
    <name type="scientific">Psophocarpus tetragonolobus</name>
    <name type="common">Winged bean</name>
    <name type="synonym">Dolichos tetragonolobus</name>
    <dbReference type="NCBI Taxonomy" id="3891"/>
    <lineage>
        <taxon>Eukaryota</taxon>
        <taxon>Viridiplantae</taxon>
        <taxon>Streptophyta</taxon>
        <taxon>Embryophyta</taxon>
        <taxon>Tracheophyta</taxon>
        <taxon>Spermatophyta</taxon>
        <taxon>Magnoliopsida</taxon>
        <taxon>eudicotyledons</taxon>
        <taxon>Gunneridae</taxon>
        <taxon>Pentapetalae</taxon>
        <taxon>rosids</taxon>
        <taxon>fabids</taxon>
        <taxon>Fabales</taxon>
        <taxon>Fabaceae</taxon>
        <taxon>Papilionoideae</taxon>
        <taxon>50 kb inversion clade</taxon>
        <taxon>NPAAA clade</taxon>
        <taxon>indigoferoid/millettioid clade</taxon>
        <taxon>Phaseoleae</taxon>
        <taxon>Psophocarpus</taxon>
    </lineage>
</organism>
<dbReference type="EMBL" id="JAYMYS010000003">
    <property type="protein sequence ID" value="KAK7400435.1"/>
    <property type="molecule type" value="Genomic_DNA"/>
</dbReference>
<accession>A0AAN9XNX3</accession>
<proteinExistence type="predicted"/>
<evidence type="ECO:0000313" key="2">
    <source>
        <dbReference type="Proteomes" id="UP001386955"/>
    </source>
</evidence>
<protein>
    <submittedName>
        <fullName evidence="1">Uncharacterized protein</fullName>
    </submittedName>
</protein>